<dbReference type="Proteomes" id="UP001205311">
    <property type="component" value="Unassembled WGS sequence"/>
</dbReference>
<dbReference type="InterPro" id="IPR003593">
    <property type="entry name" value="AAA+_ATPase"/>
</dbReference>
<organism evidence="6 7">
    <name type="scientific">Streptoalloteichus tenebrarius (strain ATCC 17920 / DSM 40477 / JCM 4838 / CBS 697.72 / NBRC 16177 / NCIMB 11028 / NRRL B-12390 / A12253. 1 / ISP 5477)</name>
    <name type="common">Streptomyces tenebrarius</name>
    <dbReference type="NCBI Taxonomy" id="1933"/>
    <lineage>
        <taxon>Bacteria</taxon>
        <taxon>Bacillati</taxon>
        <taxon>Actinomycetota</taxon>
        <taxon>Actinomycetes</taxon>
        <taxon>Pseudonocardiales</taxon>
        <taxon>Pseudonocardiaceae</taxon>
        <taxon>Streptoalloteichus</taxon>
    </lineage>
</organism>
<feature type="domain" description="ABC transporter" evidence="5">
    <location>
        <begin position="336"/>
        <end position="541"/>
    </location>
</feature>
<dbReference type="Pfam" id="PF00005">
    <property type="entry name" value="ABC_tran"/>
    <property type="match status" value="2"/>
</dbReference>
<name>A0ABT1HP58_STRSD</name>
<keyword evidence="7" id="KW-1185">Reference proteome</keyword>
<dbReference type="Gene3D" id="3.40.50.300">
    <property type="entry name" value="P-loop containing nucleotide triphosphate hydrolases"/>
    <property type="match status" value="2"/>
</dbReference>
<dbReference type="Pfam" id="PF12848">
    <property type="entry name" value="ABC_tran_Xtn"/>
    <property type="match status" value="1"/>
</dbReference>
<gene>
    <name evidence="6" type="ORF">LX15_000977</name>
</gene>
<accession>A0ABT1HP58</accession>
<keyword evidence="3" id="KW-0067">ATP-binding</keyword>
<keyword evidence="4" id="KW-0175">Coiled coil</keyword>
<dbReference type="InterPro" id="IPR027417">
    <property type="entry name" value="P-loop_NTPase"/>
</dbReference>
<keyword evidence="1" id="KW-0677">Repeat</keyword>
<dbReference type="RefSeq" id="WP_253668254.1">
    <property type="nucleotide sequence ID" value="NZ_JAMTCP010000003.1"/>
</dbReference>
<dbReference type="PROSITE" id="PS50893">
    <property type="entry name" value="ABC_TRANSPORTER_2"/>
    <property type="match status" value="2"/>
</dbReference>
<evidence type="ECO:0000313" key="6">
    <source>
        <dbReference type="EMBL" id="MCP2257292.1"/>
    </source>
</evidence>
<comment type="caution">
    <text evidence="6">The sequence shown here is derived from an EMBL/GenBank/DDBJ whole genome shotgun (WGS) entry which is preliminary data.</text>
</comment>
<keyword evidence="2" id="KW-0547">Nucleotide-binding</keyword>
<dbReference type="InterPro" id="IPR050611">
    <property type="entry name" value="ABCF"/>
</dbReference>
<dbReference type="PANTHER" id="PTHR19211:SF14">
    <property type="entry name" value="ATP-BINDING CASSETTE SUB-FAMILY F MEMBER 1"/>
    <property type="match status" value="1"/>
</dbReference>
<dbReference type="SUPFAM" id="SSF52540">
    <property type="entry name" value="P-loop containing nucleoside triphosphate hydrolases"/>
    <property type="match status" value="2"/>
</dbReference>
<evidence type="ECO:0000313" key="7">
    <source>
        <dbReference type="Proteomes" id="UP001205311"/>
    </source>
</evidence>
<evidence type="ECO:0000256" key="1">
    <source>
        <dbReference type="ARBA" id="ARBA00022737"/>
    </source>
</evidence>
<dbReference type="SMART" id="SM00382">
    <property type="entry name" value="AAA"/>
    <property type="match status" value="2"/>
</dbReference>
<dbReference type="InterPro" id="IPR003439">
    <property type="entry name" value="ABC_transporter-like_ATP-bd"/>
</dbReference>
<evidence type="ECO:0000259" key="5">
    <source>
        <dbReference type="PROSITE" id="PS50893"/>
    </source>
</evidence>
<dbReference type="InterPro" id="IPR017871">
    <property type="entry name" value="ABC_transporter-like_CS"/>
</dbReference>
<dbReference type="PROSITE" id="PS00211">
    <property type="entry name" value="ABC_TRANSPORTER_1"/>
    <property type="match status" value="2"/>
</dbReference>
<dbReference type="InterPro" id="IPR032781">
    <property type="entry name" value="ABC_tran_Xtn"/>
</dbReference>
<proteinExistence type="predicted"/>
<evidence type="ECO:0000256" key="4">
    <source>
        <dbReference type="SAM" id="Coils"/>
    </source>
</evidence>
<sequence>MITVTDLELRAGSRILLSDATLRVQPGDRIGLVGRNGAGKTTTLRVLAGEGQPYGGEVRRSGELGYLPQDPREGDLHVTAKDRVLSARGLDELLRDMEKTQTAMAELVDDREREAAVRRYGRLEERFAALGGYAAESEAARICANLGLPDRVLAQELGTLSGGQRRRVELARILFAAAEAGAGGKSGTTLLLDEPTNHLDADSIAWLRGFLKAHTGGLVVISHDVELLDAVVNKVWFLDATRGEVDVYNMGWQRYLEARAADEKRRRRERANAEKKASALMAQADKMRAKATKAVAAQNMAKRAEKLLAGLDAERVADRVAKIRFPDPAPCGRTPLTAEGLAKSYGSLEIFTGVDLAIDRGSRVVVLGLNGAGKTTLLRLLAGMEQPDTGRVVAGHGLRLGYYAQEHETLDHEASVWANIRHAAPDAPEQQLRNLLGTFLFTGEQLDQPAGTLSGGEKTRLALAGLVSSAANVLLLDEPTNNLDPASREQVLDALRSYQGAVVLVTHDPGAVEALEPERVILLPDGTEDHWSADYLELVQLA</sequence>
<feature type="coiled-coil region" evidence="4">
    <location>
        <begin position="270"/>
        <end position="314"/>
    </location>
</feature>
<reference evidence="6 7" key="1">
    <citation type="submission" date="2022-06" db="EMBL/GenBank/DDBJ databases">
        <title>Genomic Encyclopedia of Archaeal and Bacterial Type Strains, Phase II (KMG-II): from individual species to whole genera.</title>
        <authorList>
            <person name="Goeker M."/>
        </authorList>
    </citation>
    <scope>NUCLEOTIDE SEQUENCE [LARGE SCALE GENOMIC DNA]</scope>
    <source>
        <strain evidence="6 7">DSM 40477</strain>
    </source>
</reference>
<dbReference type="PANTHER" id="PTHR19211">
    <property type="entry name" value="ATP-BINDING TRANSPORT PROTEIN-RELATED"/>
    <property type="match status" value="1"/>
</dbReference>
<evidence type="ECO:0000256" key="2">
    <source>
        <dbReference type="ARBA" id="ARBA00022741"/>
    </source>
</evidence>
<dbReference type="EMBL" id="JAMTCP010000003">
    <property type="protein sequence ID" value="MCP2257292.1"/>
    <property type="molecule type" value="Genomic_DNA"/>
</dbReference>
<evidence type="ECO:0000256" key="3">
    <source>
        <dbReference type="ARBA" id="ARBA00022840"/>
    </source>
</evidence>
<feature type="domain" description="ABC transporter" evidence="5">
    <location>
        <begin position="2"/>
        <end position="284"/>
    </location>
</feature>
<dbReference type="CDD" id="cd03221">
    <property type="entry name" value="ABCF_EF-3"/>
    <property type="match status" value="2"/>
</dbReference>
<protein>
    <submittedName>
        <fullName evidence="6">ATPase components of ABC transporters with duplicated ATPase domains</fullName>
    </submittedName>
</protein>